<proteinExistence type="predicted"/>
<keyword evidence="3" id="KW-1185">Reference proteome</keyword>
<dbReference type="Proteomes" id="UP000554286">
    <property type="component" value="Unassembled WGS sequence"/>
</dbReference>
<protein>
    <submittedName>
        <fullName evidence="2">Uncharacterized protein</fullName>
    </submittedName>
</protein>
<dbReference type="AlphaFoldDB" id="A0A7W6WB97"/>
<comment type="caution">
    <text evidence="2">The sequence shown here is derived from an EMBL/GenBank/DDBJ whole genome shotgun (WGS) entry which is preliminary data.</text>
</comment>
<evidence type="ECO:0000256" key="1">
    <source>
        <dbReference type="SAM" id="MobiDB-lite"/>
    </source>
</evidence>
<accession>A0A7W6WB97</accession>
<dbReference type="SUPFAM" id="SSF56954">
    <property type="entry name" value="Outer membrane efflux proteins (OEP)"/>
    <property type="match status" value="1"/>
</dbReference>
<evidence type="ECO:0000313" key="2">
    <source>
        <dbReference type="EMBL" id="MBB4268100.1"/>
    </source>
</evidence>
<dbReference type="EMBL" id="JACIGK010000049">
    <property type="protein sequence ID" value="MBB4268100.1"/>
    <property type="molecule type" value="Genomic_DNA"/>
</dbReference>
<evidence type="ECO:0000313" key="3">
    <source>
        <dbReference type="Proteomes" id="UP000554286"/>
    </source>
</evidence>
<gene>
    <name evidence="2" type="ORF">GGD89_003755</name>
</gene>
<name>A0A7W6WB97_9PROT</name>
<organism evidence="2 3">
    <name type="scientific">Roseospira visakhapatnamensis</name>
    <dbReference type="NCBI Taxonomy" id="390880"/>
    <lineage>
        <taxon>Bacteria</taxon>
        <taxon>Pseudomonadati</taxon>
        <taxon>Pseudomonadota</taxon>
        <taxon>Alphaproteobacteria</taxon>
        <taxon>Rhodospirillales</taxon>
        <taxon>Rhodospirillaceae</taxon>
        <taxon>Roseospira</taxon>
    </lineage>
</organism>
<sequence>MALLSPSVQDSRARPPAWRAMASGLMALSLASALGGCGQGGPTYAHLPSPGTAPGMLPAPGSLPESTPPTVSATPTPVAAGLSAPPSASGIGACGRVRALRDYRVRLLDLIGAIEADGVTAAERTDLMRAMARLHAAEADAATAAADVANARHRLRALTGGTLALDDLPSCP</sequence>
<feature type="region of interest" description="Disordered" evidence="1">
    <location>
        <begin position="45"/>
        <end position="76"/>
    </location>
</feature>
<dbReference type="RefSeq" id="WP_184048685.1">
    <property type="nucleotide sequence ID" value="NZ_JACIGK010000049.1"/>
</dbReference>
<reference evidence="2 3" key="1">
    <citation type="submission" date="2020-08" db="EMBL/GenBank/DDBJ databases">
        <title>Genome sequencing of Purple Non-Sulfur Bacteria from various extreme environments.</title>
        <authorList>
            <person name="Mayer M."/>
        </authorList>
    </citation>
    <scope>NUCLEOTIDE SEQUENCE [LARGE SCALE GENOMIC DNA]</scope>
    <source>
        <strain evidence="2 3">JA131</strain>
    </source>
</reference>